<dbReference type="PANTHER" id="PTHR10204">
    <property type="entry name" value="NAD P H OXIDOREDUCTASE-RELATED"/>
    <property type="match status" value="1"/>
</dbReference>
<dbReference type="InterPro" id="IPR051545">
    <property type="entry name" value="NAD(P)H_dehydrogenase_qn"/>
</dbReference>
<dbReference type="GO" id="GO:0005829">
    <property type="term" value="C:cytosol"/>
    <property type="evidence" value="ECO:0007669"/>
    <property type="project" value="TreeGrafter"/>
</dbReference>
<feature type="domain" description="Flavodoxin-like fold" evidence="3">
    <location>
        <begin position="1"/>
        <end position="207"/>
    </location>
</feature>
<dbReference type="RefSeq" id="WP_128322218.1">
    <property type="nucleotide sequence ID" value="NZ_QJRG01000034.1"/>
</dbReference>
<accession>A0A443ZXK2</accession>
<comment type="similarity">
    <text evidence="1">Belongs to the NAD(P)H dehydrogenase (quinone) family.</text>
</comment>
<evidence type="ECO:0000256" key="1">
    <source>
        <dbReference type="ARBA" id="ARBA00006252"/>
    </source>
</evidence>
<comment type="caution">
    <text evidence="4">The sequence shown here is derived from an EMBL/GenBank/DDBJ whole genome shotgun (WGS) entry which is preliminary data.</text>
</comment>
<evidence type="ECO:0000259" key="3">
    <source>
        <dbReference type="Pfam" id="PF02525"/>
    </source>
</evidence>
<dbReference type="InterPro" id="IPR003680">
    <property type="entry name" value="Flavodoxin_fold"/>
</dbReference>
<organism evidence="4 5">
    <name type="scientific">Pseudomonas alkylphenolica</name>
    <dbReference type="NCBI Taxonomy" id="237609"/>
    <lineage>
        <taxon>Bacteria</taxon>
        <taxon>Pseudomonadati</taxon>
        <taxon>Pseudomonadota</taxon>
        <taxon>Gammaproteobacteria</taxon>
        <taxon>Pseudomonadales</taxon>
        <taxon>Pseudomonadaceae</taxon>
        <taxon>Pseudomonas</taxon>
    </lineage>
</organism>
<evidence type="ECO:0000313" key="5">
    <source>
        <dbReference type="Proteomes" id="UP000288983"/>
    </source>
</evidence>
<name>A0A443ZXK2_9PSED</name>
<reference evidence="4 5" key="1">
    <citation type="submission" date="2018-06" db="EMBL/GenBank/DDBJ databases">
        <title>Bacteria isolated from soil of Wuhan.</title>
        <authorList>
            <person name="Wei X."/>
            <person name="Chunhua H."/>
        </authorList>
    </citation>
    <scope>NUCLEOTIDE SEQUENCE [LARGE SCALE GENOMIC DNA]</scope>
    <source>
        <strain evidence="5">xwS2</strain>
    </source>
</reference>
<keyword evidence="2" id="KW-0560">Oxidoreductase</keyword>
<dbReference type="AlphaFoldDB" id="A0A443ZXK2"/>
<dbReference type="Gene3D" id="3.40.50.360">
    <property type="match status" value="1"/>
</dbReference>
<evidence type="ECO:0000256" key="2">
    <source>
        <dbReference type="ARBA" id="ARBA00023002"/>
    </source>
</evidence>
<dbReference type="Proteomes" id="UP000288983">
    <property type="component" value="Unassembled WGS sequence"/>
</dbReference>
<dbReference type="Pfam" id="PF02525">
    <property type="entry name" value="Flavodoxin_2"/>
    <property type="match status" value="1"/>
</dbReference>
<evidence type="ECO:0000313" key="4">
    <source>
        <dbReference type="EMBL" id="RWU25698.1"/>
    </source>
</evidence>
<dbReference type="OrthoDB" id="9798454at2"/>
<dbReference type="PANTHER" id="PTHR10204:SF34">
    <property type="entry name" value="NAD(P)H DEHYDROGENASE [QUINONE] 1 ISOFORM 1"/>
    <property type="match status" value="1"/>
</dbReference>
<protein>
    <submittedName>
        <fullName evidence="4">NAD(P)H dehydrogenase</fullName>
    </submittedName>
</protein>
<dbReference type="InterPro" id="IPR029039">
    <property type="entry name" value="Flavoprotein-like_sf"/>
</dbReference>
<sequence>MNVLIVHAHPEQKSFTSALYATAVEHFKQAGHQVETSDLYAMSFNPVASSRDFEERANSDYLVYALEQRSAFKNEKLTADIAAEVDKVTRCDLLILTFPVYWFSMPAILKGWVDRVFVSGHFYGGRRIFNQGGMSGKRALVCATLGGREAMFGNRGVHDDIETLLMPLLKGSLGYVGFDVLKPYLGFHIPYLDADARAGVMEKWKQNLELIAEREILPMPNLNNYNDQLQLL</sequence>
<dbReference type="GO" id="GO:0003955">
    <property type="term" value="F:NAD(P)H dehydrogenase (quinone) activity"/>
    <property type="evidence" value="ECO:0007669"/>
    <property type="project" value="TreeGrafter"/>
</dbReference>
<dbReference type="SUPFAM" id="SSF52218">
    <property type="entry name" value="Flavoproteins"/>
    <property type="match status" value="1"/>
</dbReference>
<dbReference type="EMBL" id="QJRG01000034">
    <property type="protein sequence ID" value="RWU25698.1"/>
    <property type="molecule type" value="Genomic_DNA"/>
</dbReference>
<gene>
    <name evidence="4" type="ORF">DM813_04510</name>
</gene>
<proteinExistence type="inferred from homology"/>